<dbReference type="PROSITE" id="PS50043">
    <property type="entry name" value="HTH_LUXR_2"/>
    <property type="match status" value="1"/>
</dbReference>
<accession>A0A916JRJ3</accession>
<dbReference type="Pfam" id="PF00072">
    <property type="entry name" value="Response_reg"/>
    <property type="match status" value="1"/>
</dbReference>
<dbReference type="Pfam" id="PF00196">
    <property type="entry name" value="GerE"/>
    <property type="match status" value="1"/>
</dbReference>
<dbReference type="SMART" id="SM00421">
    <property type="entry name" value="HTH_LUXR"/>
    <property type="match status" value="1"/>
</dbReference>
<dbReference type="InterPro" id="IPR039420">
    <property type="entry name" value="WalR-like"/>
</dbReference>
<dbReference type="KEGG" id="ptan:CRYO30217_03003"/>
<dbReference type="Gene3D" id="3.40.50.2300">
    <property type="match status" value="1"/>
</dbReference>
<dbReference type="GO" id="GO:0006355">
    <property type="term" value="P:regulation of DNA-templated transcription"/>
    <property type="evidence" value="ECO:0007669"/>
    <property type="project" value="InterPro"/>
</dbReference>
<reference evidence="6" key="1">
    <citation type="submission" date="2021-04" db="EMBL/GenBank/DDBJ databases">
        <authorList>
            <person name="Rodrigo-Torres L."/>
            <person name="Arahal R. D."/>
            <person name="Lucena T."/>
        </authorList>
    </citation>
    <scope>NUCLEOTIDE SEQUENCE</scope>
    <source>
        <strain evidence="6">AS29M-1</strain>
    </source>
</reference>
<dbReference type="InterPro" id="IPR000792">
    <property type="entry name" value="Tscrpt_reg_LuxR_C"/>
</dbReference>
<dbReference type="InterPro" id="IPR016032">
    <property type="entry name" value="Sig_transdc_resp-reg_C-effctor"/>
</dbReference>
<organism evidence="6 7">
    <name type="scientific">Parvicella tangerina</name>
    <dbReference type="NCBI Taxonomy" id="2829795"/>
    <lineage>
        <taxon>Bacteria</taxon>
        <taxon>Pseudomonadati</taxon>
        <taxon>Bacteroidota</taxon>
        <taxon>Flavobacteriia</taxon>
        <taxon>Flavobacteriales</taxon>
        <taxon>Parvicellaceae</taxon>
        <taxon>Parvicella</taxon>
    </lineage>
</organism>
<evidence type="ECO:0000256" key="2">
    <source>
        <dbReference type="ARBA" id="ARBA00023125"/>
    </source>
</evidence>
<dbReference type="InterPro" id="IPR001789">
    <property type="entry name" value="Sig_transdc_resp-reg_receiver"/>
</dbReference>
<dbReference type="SUPFAM" id="SSF52172">
    <property type="entry name" value="CheY-like"/>
    <property type="match status" value="1"/>
</dbReference>
<protein>
    <submittedName>
        <fullName evidence="6">Transcriptional regulatory protein DegU</fullName>
    </submittedName>
</protein>
<gene>
    <name evidence="6" type="primary">degU_2</name>
    <name evidence="6" type="ORF">CRYO30217_03003</name>
</gene>
<dbReference type="PRINTS" id="PR00038">
    <property type="entry name" value="HTHLUXR"/>
</dbReference>
<feature type="domain" description="HTH luxR-type" evidence="4">
    <location>
        <begin position="143"/>
        <end position="208"/>
    </location>
</feature>
<evidence type="ECO:0000256" key="1">
    <source>
        <dbReference type="ARBA" id="ARBA00022553"/>
    </source>
</evidence>
<dbReference type="AlphaFoldDB" id="A0A916JRJ3"/>
<dbReference type="PANTHER" id="PTHR43214:SF43">
    <property type="entry name" value="TWO-COMPONENT RESPONSE REGULATOR"/>
    <property type="match status" value="1"/>
</dbReference>
<dbReference type="SMART" id="SM00448">
    <property type="entry name" value="REC"/>
    <property type="match status" value="1"/>
</dbReference>
<dbReference type="SUPFAM" id="SSF46894">
    <property type="entry name" value="C-terminal effector domain of the bipartite response regulators"/>
    <property type="match status" value="1"/>
</dbReference>
<keyword evidence="1 3" id="KW-0597">Phosphoprotein</keyword>
<sequence>MARILLVDDHIIFRDGLKSLINNLDGYEVVAEAGDGQEALKILNALNIDLVITDLHMPVMNGIELTQRIKTDYPTIKVTLLTMDADRSYIDTINELGANGYITKATGIEDLKDSLENILNGGDNFQVVLSSREQFTAKAKDRRVQKLDCLTKREKETLSLIAEGLTDKEIAKKLFLSPYTVITHRKSLLSKLGMSNKVELTRFALETGITNLK</sequence>
<feature type="modified residue" description="4-aspartylphosphate" evidence="3">
    <location>
        <position position="54"/>
    </location>
</feature>
<evidence type="ECO:0000259" key="4">
    <source>
        <dbReference type="PROSITE" id="PS50043"/>
    </source>
</evidence>
<feature type="domain" description="Response regulatory" evidence="5">
    <location>
        <begin position="3"/>
        <end position="119"/>
    </location>
</feature>
<name>A0A916JRJ3_9FLAO</name>
<keyword evidence="7" id="KW-1185">Reference proteome</keyword>
<dbReference type="PANTHER" id="PTHR43214">
    <property type="entry name" value="TWO-COMPONENT RESPONSE REGULATOR"/>
    <property type="match status" value="1"/>
</dbReference>
<evidence type="ECO:0000256" key="3">
    <source>
        <dbReference type="PROSITE-ProRule" id="PRU00169"/>
    </source>
</evidence>
<evidence type="ECO:0000313" key="6">
    <source>
        <dbReference type="EMBL" id="CAG5086087.1"/>
    </source>
</evidence>
<dbReference type="RefSeq" id="WP_258543198.1">
    <property type="nucleotide sequence ID" value="NZ_OU015584.1"/>
</dbReference>
<dbReference type="GO" id="GO:0003677">
    <property type="term" value="F:DNA binding"/>
    <property type="evidence" value="ECO:0007669"/>
    <property type="project" value="UniProtKB-KW"/>
</dbReference>
<dbReference type="EMBL" id="OU015584">
    <property type="protein sequence ID" value="CAG5086087.1"/>
    <property type="molecule type" value="Genomic_DNA"/>
</dbReference>
<keyword evidence="2" id="KW-0238">DNA-binding</keyword>
<dbReference type="CDD" id="cd06170">
    <property type="entry name" value="LuxR_C_like"/>
    <property type="match status" value="1"/>
</dbReference>
<proteinExistence type="predicted"/>
<evidence type="ECO:0000313" key="7">
    <source>
        <dbReference type="Proteomes" id="UP000683507"/>
    </source>
</evidence>
<dbReference type="CDD" id="cd17535">
    <property type="entry name" value="REC_NarL-like"/>
    <property type="match status" value="1"/>
</dbReference>
<dbReference type="Proteomes" id="UP000683507">
    <property type="component" value="Chromosome"/>
</dbReference>
<dbReference type="InterPro" id="IPR058245">
    <property type="entry name" value="NreC/VraR/RcsB-like_REC"/>
</dbReference>
<evidence type="ECO:0000259" key="5">
    <source>
        <dbReference type="PROSITE" id="PS50110"/>
    </source>
</evidence>
<dbReference type="InterPro" id="IPR011006">
    <property type="entry name" value="CheY-like_superfamily"/>
</dbReference>
<dbReference type="GO" id="GO:0000160">
    <property type="term" value="P:phosphorelay signal transduction system"/>
    <property type="evidence" value="ECO:0007669"/>
    <property type="project" value="InterPro"/>
</dbReference>
<dbReference type="PROSITE" id="PS50110">
    <property type="entry name" value="RESPONSE_REGULATORY"/>
    <property type="match status" value="1"/>
</dbReference>